<dbReference type="GO" id="GO:0016787">
    <property type="term" value="F:hydrolase activity"/>
    <property type="evidence" value="ECO:0007669"/>
    <property type="project" value="InterPro"/>
</dbReference>
<dbReference type="STRING" id="498761.HM1_0631"/>
<dbReference type="InterPro" id="IPR029464">
    <property type="entry name" value="HSDR_N"/>
</dbReference>
<protein>
    <submittedName>
        <fullName evidence="3">Type i restriction-modification system, r subunit</fullName>
    </submittedName>
</protein>
<dbReference type="REBASE" id="80703">
    <property type="entry name" value="HmoORF632P"/>
</dbReference>
<dbReference type="PANTHER" id="PTHR47396:SF1">
    <property type="entry name" value="ATP-DEPENDENT HELICASE IRC3-RELATED"/>
    <property type="match status" value="1"/>
</dbReference>
<dbReference type="AlphaFoldDB" id="B0TGH5"/>
<dbReference type="RefSeq" id="WP_012281322.1">
    <property type="nucleotide sequence ID" value="NC_010337.2"/>
</dbReference>
<dbReference type="InterPro" id="IPR006935">
    <property type="entry name" value="Helicase/UvrB_N"/>
</dbReference>
<evidence type="ECO:0000313" key="3">
    <source>
        <dbReference type="EMBL" id="ABZ83236.1"/>
    </source>
</evidence>
<dbReference type="InterPro" id="IPR027417">
    <property type="entry name" value="P-loop_NTPase"/>
</dbReference>
<proteinExistence type="predicted"/>
<organism evidence="3 4">
    <name type="scientific">Heliobacterium modesticaldum (strain ATCC 51547 / Ice1)</name>
    <dbReference type="NCBI Taxonomy" id="498761"/>
    <lineage>
        <taxon>Bacteria</taxon>
        <taxon>Bacillati</taxon>
        <taxon>Bacillota</taxon>
        <taxon>Clostridia</taxon>
        <taxon>Eubacteriales</taxon>
        <taxon>Heliobacteriaceae</taxon>
        <taxon>Heliomicrobium</taxon>
    </lineage>
</organism>
<dbReference type="Pfam" id="PF08463">
    <property type="entry name" value="EcoEI_R_C"/>
    <property type="match status" value="1"/>
</dbReference>
<dbReference type="GO" id="GO:0005524">
    <property type="term" value="F:ATP binding"/>
    <property type="evidence" value="ECO:0007669"/>
    <property type="project" value="InterPro"/>
</dbReference>
<dbReference type="GO" id="GO:0005829">
    <property type="term" value="C:cytosol"/>
    <property type="evidence" value="ECO:0007669"/>
    <property type="project" value="TreeGrafter"/>
</dbReference>
<dbReference type="SUPFAM" id="SSF52540">
    <property type="entry name" value="P-loop containing nucleoside triphosphate hydrolases"/>
    <property type="match status" value="2"/>
</dbReference>
<dbReference type="InterPro" id="IPR013670">
    <property type="entry name" value="EcoEI_R_C_dom"/>
</dbReference>
<dbReference type="HOGENOM" id="CLU_018958_0_0_9"/>
<feature type="domain" description="Helicase ATP-binding" evidence="2">
    <location>
        <begin position="178"/>
        <end position="337"/>
    </location>
</feature>
<dbReference type="InterPro" id="IPR001650">
    <property type="entry name" value="Helicase_C-like"/>
</dbReference>
<dbReference type="OrthoDB" id="9758243at2"/>
<dbReference type="SMART" id="SM00487">
    <property type="entry name" value="DEXDc"/>
    <property type="match status" value="1"/>
</dbReference>
<dbReference type="NCBIfam" id="NF046051">
    <property type="entry name" value="restrict_EcoAI"/>
    <property type="match status" value="1"/>
</dbReference>
<dbReference type="InterPro" id="IPR050742">
    <property type="entry name" value="Helicase_Restrict-Modif_Enz"/>
</dbReference>
<evidence type="ECO:0000256" key="1">
    <source>
        <dbReference type="SAM" id="MobiDB-lite"/>
    </source>
</evidence>
<accession>B0TGH5</accession>
<dbReference type="CDD" id="cd18032">
    <property type="entry name" value="DEXHc_RE_I_III_res"/>
    <property type="match status" value="1"/>
</dbReference>
<dbReference type="Pfam" id="PF13588">
    <property type="entry name" value="HSDR_N_2"/>
    <property type="match status" value="1"/>
</dbReference>
<reference evidence="3 4" key="1">
    <citation type="journal article" date="2008" name="J. Bacteriol.">
        <title>The genome of Heliobacterium modesticaldum, a phototrophic representative of the Firmicutes containing the simplest photosynthetic apparatus.</title>
        <authorList>
            <person name="Sattley W.M."/>
            <person name="Madigan M.T."/>
            <person name="Swingley W.D."/>
            <person name="Cheung P.C."/>
            <person name="Clocksin K.M."/>
            <person name="Conrad A.L."/>
            <person name="Dejesa L.C."/>
            <person name="Honchak B.M."/>
            <person name="Jung D.O."/>
            <person name="Karbach L.E."/>
            <person name="Kurdoglu A."/>
            <person name="Lahiri S."/>
            <person name="Mastrian S.D."/>
            <person name="Page L.E."/>
            <person name="Taylor H.L."/>
            <person name="Wang Z.T."/>
            <person name="Raymond J."/>
            <person name="Chen M."/>
            <person name="Blankenship R.E."/>
            <person name="Touchman J.W."/>
        </authorList>
    </citation>
    <scope>NUCLEOTIDE SEQUENCE [LARGE SCALE GENOMIC DNA]</scope>
    <source>
        <strain evidence="4">ATCC 51547 / Ice1</strain>
    </source>
</reference>
<dbReference type="eggNOG" id="COG4096">
    <property type="taxonomic scope" value="Bacteria"/>
</dbReference>
<dbReference type="Gene3D" id="3.90.1570.30">
    <property type="match status" value="1"/>
</dbReference>
<dbReference type="Gene3D" id="3.40.50.300">
    <property type="entry name" value="P-loop containing nucleotide triphosphate hydrolases"/>
    <property type="match status" value="2"/>
</dbReference>
<feature type="compositionally biased region" description="Basic and acidic residues" evidence="1">
    <location>
        <begin position="563"/>
        <end position="580"/>
    </location>
</feature>
<evidence type="ECO:0000313" key="4">
    <source>
        <dbReference type="Proteomes" id="UP000008550"/>
    </source>
</evidence>
<dbReference type="EMBL" id="CP000930">
    <property type="protein sequence ID" value="ABZ83236.1"/>
    <property type="molecule type" value="Genomic_DNA"/>
</dbReference>
<sequence length="779" mass="90149">MDKRSLTEQEIRTRFITPAIKAAGWTDVQIREEYAITKGRIIARGGSYKRDKAKYADYVLFYKPHIPIAIIEAKDNNHTISDGMQQALGYAEQLRVPFVFTSNGDGFTFHNRNSEGSNRETILSISEFPSPETLWSMYKQYKGIDEKQEKVITEPYYVERPDKQPRYYQLNAINLTVESIVKGNNRVLLVMATGTGKTYTAFQIIWRLWKAGIKKRILFLADRNALIDQTYTNDFAPFKDKMTIIRHRHVDKSYEIYLAIYQGLTGEGDKDIFRQFSPDFFDLIVVDECHRGSAKADSEWREVLEYFKSATQIGLTATPKETKEVSNIDYFGEPVYTYSLKQGIEDGFLAPYRVIRVLLDKDAEGFRPYLGQTDRFGNIIEDREYNITDFDRELVLEQRTKVVAKVVSNYLKAHNARMDKSIFFCVDTEHADRMRQALINENSDFVKEDERYVMRITGDDDIGKKQLDNFRDVSSRYPVLVTTSKLLTTGVDIQTVKYIVLDTNINSMTEFKQIIGRGTRIREDLGKVFFTIFDFRDATRLFADPDFDGPCEQDDEYMPDENGNIHDSDSDSEFVREDPKDYTIDNDSESGKRKKYYVGDVEVSVLKQRVQYIDKNGKLITESLTDYTKRNVLSKYASLHDFLHVWNSAERKQAILDELAEQGVLIEELQEQIGHEFDPFDLLCHIAFDQPPLTRRERANKVKKRNYFAKYGEKAAAVLDALLDKYADSGISNIESLDVLKVNPIREFGTPQFIVNKIFGGKEKFKQAIRELEQELYVA</sequence>
<dbReference type="GO" id="GO:0006304">
    <property type="term" value="P:DNA modification"/>
    <property type="evidence" value="ECO:0007669"/>
    <property type="project" value="InterPro"/>
</dbReference>
<dbReference type="PROSITE" id="PS51192">
    <property type="entry name" value="HELICASE_ATP_BIND_1"/>
    <property type="match status" value="1"/>
</dbReference>
<dbReference type="GO" id="GO:0003677">
    <property type="term" value="F:DNA binding"/>
    <property type="evidence" value="ECO:0007669"/>
    <property type="project" value="InterPro"/>
</dbReference>
<dbReference type="InterPro" id="IPR014001">
    <property type="entry name" value="Helicase_ATP-bd"/>
</dbReference>
<dbReference type="Pfam" id="PF04851">
    <property type="entry name" value="ResIII"/>
    <property type="match status" value="1"/>
</dbReference>
<feature type="region of interest" description="Disordered" evidence="1">
    <location>
        <begin position="553"/>
        <end position="580"/>
    </location>
</feature>
<dbReference type="KEGG" id="hmo:HM1_0631"/>
<evidence type="ECO:0000259" key="2">
    <source>
        <dbReference type="PROSITE" id="PS51192"/>
    </source>
</evidence>
<name>B0TGH5_HELMI</name>
<keyword evidence="4" id="KW-1185">Reference proteome</keyword>
<dbReference type="CDD" id="cd18799">
    <property type="entry name" value="SF2_C_EcoAI-like"/>
    <property type="match status" value="1"/>
</dbReference>
<dbReference type="Proteomes" id="UP000008550">
    <property type="component" value="Chromosome"/>
</dbReference>
<gene>
    <name evidence="3" type="ORF">HM1_0631</name>
</gene>
<dbReference type="PANTHER" id="PTHR47396">
    <property type="entry name" value="TYPE I RESTRICTION ENZYME ECOKI R PROTEIN"/>
    <property type="match status" value="1"/>
</dbReference>
<dbReference type="Pfam" id="PF00271">
    <property type="entry name" value="Helicase_C"/>
    <property type="match status" value="1"/>
</dbReference>